<sequence length="533" mass="60181">MIDDLLTRVSPKTLAVALVAIYIIFYTSKLLNNERRIRRLGGHAKRISTKLPFDLDLIARAVKATMNHQNLQAWNHWFTESVGGKRYTKEAAIVGRRVIFTADPENIKAILATQFTDYGKGEPFHREWKDFLGDSIFTTDLDQWHSSRQLIRPQFVKDRVSDLEVFEQHVQILMQKMEEAGRRSDGSQGGELDVSDLFFRYTLDAATHFLLGTSVGSLEVPGEGFAEAFGEVQRVQNLLTRAGPLRFLVPRKSFNAGIKTINEFVTPYIEQTLRLSPEELATKTKSEEGYTFLHALAGFTRDRAVLRDQLVAVLLAGRDTTASTLSWTFYELARHPEIWQKLRVEIKQQVGLERAPTYADLKGMKYLQNVMQETLRLYPVVPFNLRLALRDTTLPHGGGPDGLSPVGVLKDTPIGYSTLLMQRRPDLTPPLTLSDGKSVEVKDFSPERWESWQPKPWTYTPFNGGPRICIGQQFALTEMGYTIVRLLQKFERIENHMGAVDGGDPCLKAEIVLQPGQGVRVGFFPAKEGIKSG</sequence>
<evidence type="ECO:0000256" key="9">
    <source>
        <dbReference type="SAM" id="Phobius"/>
    </source>
</evidence>
<dbReference type="KEGG" id="mbe:MBM_09278"/>
<dbReference type="eggNOG" id="KOG0157">
    <property type="taxonomic scope" value="Eukaryota"/>
</dbReference>
<gene>
    <name evidence="10" type="ORF">MBM_09278</name>
</gene>
<evidence type="ECO:0000256" key="4">
    <source>
        <dbReference type="ARBA" id="ARBA00023002"/>
    </source>
</evidence>
<dbReference type="InterPro" id="IPR002401">
    <property type="entry name" value="Cyt_P450_E_grp-I"/>
</dbReference>
<reference evidence="10" key="1">
    <citation type="journal article" date="2012" name="BMC Genomics">
        <title>Sequencing the genome of Marssonina brunnea reveals fungus-poplar co-evolution.</title>
        <authorList>
            <person name="Zhu S."/>
            <person name="Cao Y.-Z."/>
            <person name="Jiang C."/>
            <person name="Tan B.-Y."/>
            <person name="Wang Z."/>
            <person name="Feng S."/>
            <person name="Zhang L."/>
            <person name="Su X.-H."/>
            <person name="Brejova B."/>
            <person name="Vinar T."/>
            <person name="Xu M."/>
            <person name="Wang M.-X."/>
            <person name="Zhang S.-G."/>
            <person name="Huang M.-R."/>
            <person name="Wu R."/>
            <person name="Zhou Y."/>
        </authorList>
    </citation>
    <scope>NUCLEOTIDE SEQUENCE [LARGE SCALE GENOMIC DNA]</scope>
    <source>
        <strain evidence="10">MB_m1</strain>
    </source>
</reference>
<evidence type="ECO:0000256" key="1">
    <source>
        <dbReference type="ARBA" id="ARBA00001971"/>
    </source>
</evidence>
<keyword evidence="9" id="KW-0812">Transmembrane</keyword>
<dbReference type="GO" id="GO:0016705">
    <property type="term" value="F:oxidoreductase activity, acting on paired donors, with incorporation or reduction of molecular oxygen"/>
    <property type="evidence" value="ECO:0007669"/>
    <property type="project" value="InterPro"/>
</dbReference>
<dbReference type="Proteomes" id="UP000006753">
    <property type="component" value="Unassembled WGS sequence"/>
</dbReference>
<comment type="cofactor">
    <cofactor evidence="1 7">
        <name>heme</name>
        <dbReference type="ChEBI" id="CHEBI:30413"/>
    </cofactor>
</comment>
<dbReference type="PANTHER" id="PTHR24287">
    <property type="entry name" value="P450, PUTATIVE (EUROFUNG)-RELATED"/>
    <property type="match status" value="1"/>
</dbReference>
<dbReference type="RefSeq" id="XP_007297167.1">
    <property type="nucleotide sequence ID" value="XM_007297105.1"/>
</dbReference>
<feature type="binding site" description="axial binding residue" evidence="7">
    <location>
        <position position="469"/>
    </location>
    <ligand>
        <name>heme</name>
        <dbReference type="ChEBI" id="CHEBI:30413"/>
    </ligand>
    <ligandPart>
        <name>Fe</name>
        <dbReference type="ChEBI" id="CHEBI:18248"/>
    </ligandPart>
</feature>
<evidence type="ECO:0000313" key="10">
    <source>
        <dbReference type="EMBL" id="EKD12522.1"/>
    </source>
</evidence>
<dbReference type="EMBL" id="JH921456">
    <property type="protein sequence ID" value="EKD12522.1"/>
    <property type="molecule type" value="Genomic_DNA"/>
</dbReference>
<evidence type="ECO:0000256" key="8">
    <source>
        <dbReference type="RuleBase" id="RU000461"/>
    </source>
</evidence>
<dbReference type="PROSITE" id="PS00086">
    <property type="entry name" value="CYTOCHROME_P450"/>
    <property type="match status" value="1"/>
</dbReference>
<dbReference type="PRINTS" id="PR00385">
    <property type="entry name" value="P450"/>
</dbReference>
<accession>K1WJW9</accession>
<dbReference type="Gene3D" id="1.10.630.10">
    <property type="entry name" value="Cytochrome P450"/>
    <property type="match status" value="1"/>
</dbReference>
<dbReference type="InterPro" id="IPR036396">
    <property type="entry name" value="Cyt_P450_sf"/>
</dbReference>
<keyword evidence="7 8" id="KW-0349">Heme</keyword>
<dbReference type="Pfam" id="PF00067">
    <property type="entry name" value="p450"/>
    <property type="match status" value="1"/>
</dbReference>
<keyword evidence="11" id="KW-1185">Reference proteome</keyword>
<protein>
    <submittedName>
        <fullName evidence="10">Cytochrome P450</fullName>
    </submittedName>
</protein>
<dbReference type="CDD" id="cd11063">
    <property type="entry name" value="CYP52"/>
    <property type="match status" value="1"/>
</dbReference>
<dbReference type="GeneID" id="18765213"/>
<evidence type="ECO:0000256" key="2">
    <source>
        <dbReference type="ARBA" id="ARBA00010617"/>
    </source>
</evidence>
<dbReference type="SUPFAM" id="SSF48264">
    <property type="entry name" value="Cytochrome P450"/>
    <property type="match status" value="1"/>
</dbReference>
<evidence type="ECO:0000256" key="5">
    <source>
        <dbReference type="ARBA" id="ARBA00023004"/>
    </source>
</evidence>
<dbReference type="HOGENOM" id="CLU_001570_27_0_1"/>
<comment type="similarity">
    <text evidence="2 8">Belongs to the cytochrome P450 family.</text>
</comment>
<dbReference type="InParanoid" id="K1WJW9"/>
<keyword evidence="3 7" id="KW-0479">Metal-binding</keyword>
<dbReference type="GO" id="GO:0020037">
    <property type="term" value="F:heme binding"/>
    <property type="evidence" value="ECO:0007669"/>
    <property type="project" value="InterPro"/>
</dbReference>
<feature type="transmembrane region" description="Helical" evidence="9">
    <location>
        <begin position="13"/>
        <end position="31"/>
    </location>
</feature>
<dbReference type="STRING" id="1072389.K1WJW9"/>
<dbReference type="AlphaFoldDB" id="K1WJW9"/>
<evidence type="ECO:0000256" key="6">
    <source>
        <dbReference type="ARBA" id="ARBA00023033"/>
    </source>
</evidence>
<evidence type="ECO:0000313" key="11">
    <source>
        <dbReference type="Proteomes" id="UP000006753"/>
    </source>
</evidence>
<dbReference type="GO" id="GO:0004497">
    <property type="term" value="F:monooxygenase activity"/>
    <property type="evidence" value="ECO:0007669"/>
    <property type="project" value="UniProtKB-KW"/>
</dbReference>
<organism evidence="10 11">
    <name type="scientific">Marssonina brunnea f. sp. multigermtubi (strain MB_m1)</name>
    <name type="common">Marssonina leaf spot fungus</name>
    <dbReference type="NCBI Taxonomy" id="1072389"/>
    <lineage>
        <taxon>Eukaryota</taxon>
        <taxon>Fungi</taxon>
        <taxon>Dikarya</taxon>
        <taxon>Ascomycota</taxon>
        <taxon>Pezizomycotina</taxon>
        <taxon>Leotiomycetes</taxon>
        <taxon>Helotiales</taxon>
        <taxon>Drepanopezizaceae</taxon>
        <taxon>Drepanopeziza</taxon>
    </lineage>
</organism>
<dbReference type="PANTHER" id="PTHR24287:SF5">
    <property type="entry name" value="P450, PUTATIVE (EUROFUNG)-RELATED"/>
    <property type="match status" value="1"/>
</dbReference>
<dbReference type="InterPro" id="IPR001128">
    <property type="entry name" value="Cyt_P450"/>
</dbReference>
<keyword evidence="9" id="KW-1133">Transmembrane helix</keyword>
<keyword evidence="6 8" id="KW-0503">Monooxygenase</keyword>
<dbReference type="PRINTS" id="PR00463">
    <property type="entry name" value="EP450I"/>
</dbReference>
<dbReference type="InterPro" id="IPR047146">
    <property type="entry name" value="Cyt_P450_E_CYP52_fungi"/>
</dbReference>
<dbReference type="OrthoDB" id="1470350at2759"/>
<evidence type="ECO:0000256" key="3">
    <source>
        <dbReference type="ARBA" id="ARBA00022723"/>
    </source>
</evidence>
<keyword evidence="9" id="KW-0472">Membrane</keyword>
<name>K1WJW9_MARBU</name>
<evidence type="ECO:0000256" key="7">
    <source>
        <dbReference type="PIRSR" id="PIRSR602401-1"/>
    </source>
</evidence>
<dbReference type="InterPro" id="IPR017972">
    <property type="entry name" value="Cyt_P450_CS"/>
</dbReference>
<proteinExistence type="inferred from homology"/>
<dbReference type="GO" id="GO:0005506">
    <property type="term" value="F:iron ion binding"/>
    <property type="evidence" value="ECO:0007669"/>
    <property type="project" value="InterPro"/>
</dbReference>
<dbReference type="OMA" id="EMIPGPT"/>
<keyword evidence="4 8" id="KW-0560">Oxidoreductase</keyword>
<keyword evidence="5 7" id="KW-0408">Iron</keyword>